<dbReference type="InterPro" id="IPR024079">
    <property type="entry name" value="MetalloPept_cat_dom_sf"/>
</dbReference>
<dbReference type="PROSITE" id="PS50215">
    <property type="entry name" value="ADAM_MEPRO"/>
    <property type="match status" value="1"/>
</dbReference>
<protein>
    <recommendedName>
        <fullName evidence="14">Disintegrin domain-containing protein</fullName>
    </recommendedName>
</protein>
<evidence type="ECO:0000259" key="11">
    <source>
        <dbReference type="PROSITE" id="PS50215"/>
    </source>
</evidence>
<keyword evidence="13" id="KW-1185">Reference proteome</keyword>
<feature type="binding site" evidence="7">
    <location>
        <position position="244"/>
    </location>
    <ligand>
        <name>Zn(2+)</name>
        <dbReference type="ChEBI" id="CHEBI:29105"/>
        <note>catalytic</note>
    </ligand>
</feature>
<dbReference type="SMART" id="SM00608">
    <property type="entry name" value="ACR"/>
    <property type="match status" value="1"/>
</dbReference>
<keyword evidence="3 9" id="KW-1133">Transmembrane helix</keyword>
<feature type="compositionally biased region" description="Basic and acidic residues" evidence="8">
    <location>
        <begin position="977"/>
        <end position="987"/>
    </location>
</feature>
<accession>A0A564YGG3</accession>
<reference evidence="12 13" key="1">
    <citation type="submission" date="2019-07" db="EMBL/GenBank/DDBJ databases">
        <authorList>
            <person name="Jastrzebski P J."/>
            <person name="Paukszto L."/>
            <person name="Jastrzebski P J."/>
        </authorList>
    </citation>
    <scope>NUCLEOTIDE SEQUENCE [LARGE SCALE GENOMIC DNA]</scope>
    <source>
        <strain evidence="12 13">WMS-il1</strain>
    </source>
</reference>
<dbReference type="InterPro" id="IPR000742">
    <property type="entry name" value="EGF"/>
</dbReference>
<dbReference type="GO" id="GO:0004222">
    <property type="term" value="F:metalloendopeptidase activity"/>
    <property type="evidence" value="ECO:0007669"/>
    <property type="project" value="InterPro"/>
</dbReference>
<evidence type="ECO:0000256" key="2">
    <source>
        <dbReference type="ARBA" id="ARBA00022692"/>
    </source>
</evidence>
<dbReference type="GO" id="GO:0016020">
    <property type="term" value="C:membrane"/>
    <property type="evidence" value="ECO:0007669"/>
    <property type="project" value="UniProtKB-SubCell"/>
</dbReference>
<evidence type="ECO:0000256" key="5">
    <source>
        <dbReference type="ARBA" id="ARBA00023157"/>
    </source>
</evidence>
<evidence type="ECO:0000256" key="9">
    <source>
        <dbReference type="SAM" id="Phobius"/>
    </source>
</evidence>
<keyword evidence="4 9" id="KW-0472">Membrane</keyword>
<feature type="domain" description="Disintegrin" evidence="10">
    <location>
        <begin position="347"/>
        <end position="447"/>
    </location>
</feature>
<dbReference type="Pfam" id="PF00200">
    <property type="entry name" value="Disintegrin"/>
    <property type="match status" value="1"/>
</dbReference>
<feature type="disulfide bond" evidence="6">
    <location>
        <begin position="419"/>
        <end position="439"/>
    </location>
</feature>
<comment type="caution">
    <text evidence="7">Lacks conserved residue(s) required for the propagation of feature annotation.</text>
</comment>
<dbReference type="InterPro" id="IPR036436">
    <property type="entry name" value="Disintegrin_dom_sf"/>
</dbReference>
<evidence type="ECO:0000259" key="10">
    <source>
        <dbReference type="PROSITE" id="PS50214"/>
    </source>
</evidence>
<dbReference type="InterPro" id="IPR006586">
    <property type="entry name" value="ADAM_Cys-rich"/>
</dbReference>
<name>A0A564YGG3_HYMDI</name>
<keyword evidence="5 7" id="KW-1015">Disulfide bond</keyword>
<dbReference type="GO" id="GO:0046872">
    <property type="term" value="F:metal ion binding"/>
    <property type="evidence" value="ECO:0007669"/>
    <property type="project" value="UniProtKB-KW"/>
</dbReference>
<dbReference type="EMBL" id="CABIJS010000188">
    <property type="protein sequence ID" value="VUZ45798.1"/>
    <property type="molecule type" value="Genomic_DNA"/>
</dbReference>
<evidence type="ECO:0000313" key="13">
    <source>
        <dbReference type="Proteomes" id="UP000321570"/>
    </source>
</evidence>
<dbReference type="Pfam" id="PF01421">
    <property type="entry name" value="Reprolysin"/>
    <property type="match status" value="1"/>
</dbReference>
<feature type="transmembrane region" description="Helical" evidence="9">
    <location>
        <begin position="689"/>
        <end position="714"/>
    </location>
</feature>
<dbReference type="InterPro" id="IPR001590">
    <property type="entry name" value="Peptidase_M12B"/>
</dbReference>
<dbReference type="Proteomes" id="UP000321570">
    <property type="component" value="Unassembled WGS sequence"/>
</dbReference>
<evidence type="ECO:0000256" key="4">
    <source>
        <dbReference type="ARBA" id="ARBA00023136"/>
    </source>
</evidence>
<keyword evidence="2 9" id="KW-0812">Transmembrane</keyword>
<feature type="region of interest" description="Disordered" evidence="8">
    <location>
        <begin position="906"/>
        <end position="987"/>
    </location>
</feature>
<evidence type="ECO:0000313" key="12">
    <source>
        <dbReference type="EMBL" id="VUZ45798.1"/>
    </source>
</evidence>
<feature type="disulfide bond" evidence="7">
    <location>
        <begin position="214"/>
        <end position="294"/>
    </location>
</feature>
<dbReference type="InterPro" id="IPR034027">
    <property type="entry name" value="Reprolysin_adamalysin"/>
</dbReference>
<proteinExistence type="predicted"/>
<evidence type="ECO:0000256" key="7">
    <source>
        <dbReference type="PROSITE-ProRule" id="PRU00276"/>
    </source>
</evidence>
<dbReference type="SUPFAM" id="SSF55486">
    <property type="entry name" value="Metalloproteases ('zincins'), catalytic domain"/>
    <property type="match status" value="1"/>
</dbReference>
<dbReference type="CDD" id="cd04269">
    <property type="entry name" value="ZnMc_adamalysin_II_like"/>
    <property type="match status" value="1"/>
</dbReference>
<dbReference type="InterPro" id="IPR001762">
    <property type="entry name" value="Disintegrin_dom"/>
</dbReference>
<feature type="binding site" evidence="7">
    <location>
        <position position="240"/>
    </location>
    <ligand>
        <name>Zn(2+)</name>
        <dbReference type="ChEBI" id="CHEBI:29105"/>
        <note>catalytic</note>
    </ligand>
</feature>
<dbReference type="SUPFAM" id="SSF57552">
    <property type="entry name" value="Blood coagulation inhibitor (disintegrin)"/>
    <property type="match status" value="1"/>
</dbReference>
<feature type="binding site" evidence="7">
    <location>
        <position position="250"/>
    </location>
    <ligand>
        <name>Zn(2+)</name>
        <dbReference type="ChEBI" id="CHEBI:29105"/>
        <note>catalytic</note>
    </ligand>
</feature>
<evidence type="ECO:0000256" key="3">
    <source>
        <dbReference type="ARBA" id="ARBA00022989"/>
    </source>
</evidence>
<sequence>MLSGRYSDKLYQISSFNNFVNSTFSQTGDFCKWAFNSTHHIVPTLSLNSTVFFNNEQQINRLKRLNGPKSRRIEQVARVIYRNITIPNELLRPVRVFHRPGENAPYIVELYVVTDEKFISSFSHDIAQVVTRVNNIFKVVNSLFSRFNVQFVIVGLEIWEKNRVNLEAEDHFLRTLASFKRTEVNTRHDCLFAILGDDDQTSTTRGRANSQVMCKYSSCVSFVRDSLYMEVNDTARTAAHELGHTFGLRHDTEDCECQGCIMATGVEFGTATMEWSPCSIRDMPNLLRFGMGACLHDIPVQSHTSLLPRQLRLIDVNGPSSIHTYTVINTQRGTPELLQSTPLSLKMSLCGNGKLDPGEECDCGTRETCPKEVRACCDVTTCKFREGAECASGPCCDIQTVSGDPSKTICKLKASGTVCRDVGNSCDLPEYCDGQSEWCPADVFKTDGETCYTKEGYRSNCIRGGCNAPDEWCRVLWGPTGTAAGPGCIGYNLIRDPNSQSIDEVANCGRLRPRSDERWKEIDQWPSKPCYDWPDAECGRLWCMHRNEKAMLLGWQESQRRVDPHTQRTCVALVYDPLDPLQHAEITSQTGFPGPGWDHTASVTQDAGMTPDGTPCQRGLCYNGSCISRDELLFRKTCNCNSNGVCNNLGHCHCNIGYAPPDCVKKGNGGSIDSGPPPPYKRKPAWHEYGFIFAICFIVFILCPMFLLCMYCTLCRCHKRQLIFPKSEPIPPPLLYVEPFDWAGFFRSMWNCLRKCRPYFDNDPPIIMAFGPPDPRDTLKNGHIFTTNGKLPMQNGHSVKHIEQKMNGNGTPPIIYPIPTNEHNGHSPSAYRRELVNEFNKDSKKPNYLRDLEAAWEAAERETGVSKASSLGSSSLGTGTGVRVEISSPHLENTTFKGETQSLEVAARIQQQRAARSRRVGPDTSSPRSGPRNLPINEPTKPDISAPTLQTSTYKHDLMDLPEAYSTLKNPKRTRKPKLDSKLQPKL</sequence>
<dbReference type="AlphaFoldDB" id="A0A564YGG3"/>
<comment type="subcellular location">
    <subcellularLocation>
        <location evidence="1">Membrane</location>
        <topology evidence="1">Single-pass membrane protein</topology>
    </subcellularLocation>
</comment>
<gene>
    <name evidence="12" type="ORF">WMSIL1_LOCUS5673</name>
</gene>
<dbReference type="PROSITE" id="PS01186">
    <property type="entry name" value="EGF_2"/>
    <property type="match status" value="1"/>
</dbReference>
<dbReference type="SMART" id="SM00050">
    <property type="entry name" value="DISIN"/>
    <property type="match status" value="1"/>
</dbReference>
<dbReference type="PROSITE" id="PS50214">
    <property type="entry name" value="DISINTEGRIN_2"/>
    <property type="match status" value="1"/>
</dbReference>
<evidence type="ECO:0000256" key="1">
    <source>
        <dbReference type="ARBA" id="ARBA00004167"/>
    </source>
</evidence>
<dbReference type="PANTHER" id="PTHR11905:SF159">
    <property type="entry name" value="ADAM METALLOPROTEASE"/>
    <property type="match status" value="1"/>
</dbReference>
<dbReference type="PANTHER" id="PTHR11905">
    <property type="entry name" value="ADAM A DISINTEGRIN AND METALLOPROTEASE DOMAIN"/>
    <property type="match status" value="1"/>
</dbReference>
<feature type="domain" description="Peptidase M12B" evidence="11">
    <location>
        <begin position="106"/>
        <end position="299"/>
    </location>
</feature>
<organism evidence="12 13">
    <name type="scientific">Hymenolepis diminuta</name>
    <name type="common">Rat tapeworm</name>
    <dbReference type="NCBI Taxonomy" id="6216"/>
    <lineage>
        <taxon>Eukaryota</taxon>
        <taxon>Metazoa</taxon>
        <taxon>Spiralia</taxon>
        <taxon>Lophotrochozoa</taxon>
        <taxon>Platyhelminthes</taxon>
        <taxon>Cestoda</taxon>
        <taxon>Eucestoda</taxon>
        <taxon>Cyclophyllidea</taxon>
        <taxon>Hymenolepididae</taxon>
        <taxon>Hymenolepis</taxon>
    </lineage>
</organism>
<evidence type="ECO:0000256" key="6">
    <source>
        <dbReference type="PROSITE-ProRule" id="PRU00068"/>
    </source>
</evidence>
<dbReference type="Gene3D" id="4.10.70.10">
    <property type="entry name" value="Disintegrin domain"/>
    <property type="match status" value="1"/>
</dbReference>
<evidence type="ECO:0008006" key="14">
    <source>
        <dbReference type="Google" id="ProtNLM"/>
    </source>
</evidence>
<keyword evidence="7" id="KW-0479">Metal-binding</keyword>
<keyword evidence="7" id="KW-0862">Zinc</keyword>
<dbReference type="Gene3D" id="3.40.390.10">
    <property type="entry name" value="Collagenase (Catalytic Domain)"/>
    <property type="match status" value="1"/>
</dbReference>
<feature type="active site" evidence="7">
    <location>
        <position position="241"/>
    </location>
</feature>
<evidence type="ECO:0000256" key="8">
    <source>
        <dbReference type="SAM" id="MobiDB-lite"/>
    </source>
</evidence>
<dbReference type="GO" id="GO:0006508">
    <property type="term" value="P:proteolysis"/>
    <property type="evidence" value="ECO:0007669"/>
    <property type="project" value="InterPro"/>
</dbReference>